<dbReference type="GO" id="GO:0005635">
    <property type="term" value="C:nuclear envelope"/>
    <property type="evidence" value="ECO:0007669"/>
    <property type="project" value="TreeGrafter"/>
</dbReference>
<dbReference type="InterPro" id="IPR016024">
    <property type="entry name" value="ARM-type_fold"/>
</dbReference>
<name>F8NM61_SERL9</name>
<dbReference type="PANTHER" id="PTHR10997:SF7">
    <property type="entry name" value="IMPORTIN-11"/>
    <property type="match status" value="1"/>
</dbReference>
<dbReference type="InterPro" id="IPR058669">
    <property type="entry name" value="TPR_IPO7/11-like"/>
</dbReference>
<dbReference type="KEGG" id="sla:SERLADRAFT_414092"/>
<dbReference type="RefSeq" id="XP_007315940.1">
    <property type="nucleotide sequence ID" value="XM_007315878.1"/>
</dbReference>
<dbReference type="HOGENOM" id="CLU_003886_2_0_1"/>
<dbReference type="Pfam" id="PF25758">
    <property type="entry name" value="TPR_IPO11"/>
    <property type="match status" value="1"/>
</dbReference>
<gene>
    <name evidence="2" type="ORF">SERLADRAFT_414092</name>
</gene>
<dbReference type="OrthoDB" id="361693at2759"/>
<evidence type="ECO:0000313" key="2">
    <source>
        <dbReference type="EMBL" id="EGO27849.1"/>
    </source>
</evidence>
<evidence type="ECO:0000259" key="1">
    <source>
        <dbReference type="Pfam" id="PF25758"/>
    </source>
</evidence>
<dbReference type="Proteomes" id="UP000008064">
    <property type="component" value="Unassembled WGS sequence"/>
</dbReference>
<dbReference type="GO" id="GO:0006606">
    <property type="term" value="P:protein import into nucleus"/>
    <property type="evidence" value="ECO:0007669"/>
    <property type="project" value="TreeGrafter"/>
</dbReference>
<proteinExistence type="predicted"/>
<dbReference type="SUPFAM" id="SSF48371">
    <property type="entry name" value="ARM repeat"/>
    <property type="match status" value="1"/>
</dbReference>
<reference evidence="2" key="1">
    <citation type="submission" date="2011-04" db="EMBL/GenBank/DDBJ databases">
        <title>Evolution of plant cell wall degrading machinery underlies the functional diversity of forest fungi.</title>
        <authorList>
            <consortium name="US DOE Joint Genome Institute (JGI-PGF)"/>
            <person name="Eastwood D.C."/>
            <person name="Floudas D."/>
            <person name="Binder M."/>
            <person name="Majcherczyk A."/>
            <person name="Schneider P."/>
            <person name="Aerts A."/>
            <person name="Asiegbu F.O."/>
            <person name="Baker S.E."/>
            <person name="Barry K."/>
            <person name="Bendiksby M."/>
            <person name="Blumentritt M."/>
            <person name="Coutinho P.M."/>
            <person name="Cullen D."/>
            <person name="Cullen D."/>
            <person name="Gathman A."/>
            <person name="Goodell B."/>
            <person name="Henrissat B."/>
            <person name="Ihrmark K."/>
            <person name="Kauserud H."/>
            <person name="Kohler A."/>
            <person name="LaButti K."/>
            <person name="Lapidus A."/>
            <person name="Lavin J.L."/>
            <person name="Lee Y.-H."/>
            <person name="Lindquist E."/>
            <person name="Lilly W."/>
            <person name="Lucas S."/>
            <person name="Morin E."/>
            <person name="Murat C."/>
            <person name="Oguiza J.A."/>
            <person name="Park J."/>
            <person name="Pisabarro A.G."/>
            <person name="Riley R."/>
            <person name="Rosling A."/>
            <person name="Salamov A."/>
            <person name="Schmidt O."/>
            <person name="Schmutz J."/>
            <person name="Skrede I."/>
            <person name="Stenlid J."/>
            <person name="Wiebenga A."/>
            <person name="Xie X."/>
            <person name="Kues U."/>
            <person name="Hibbett D.S."/>
            <person name="Hoffmeister D."/>
            <person name="Hogberg N."/>
            <person name="Martin F."/>
            <person name="Grigoriev I.V."/>
            <person name="Watkinson S.C."/>
        </authorList>
    </citation>
    <scope>NUCLEOTIDE SEQUENCE</scope>
    <source>
        <strain evidence="2">S7.9</strain>
    </source>
</reference>
<accession>F8NM61</accession>
<feature type="domain" description="Importin-7/11-like TPR repeats" evidence="1">
    <location>
        <begin position="630"/>
        <end position="997"/>
    </location>
</feature>
<dbReference type="GeneID" id="18813221"/>
<organism>
    <name type="scientific">Serpula lacrymans var. lacrymans (strain S7.9)</name>
    <name type="common">Dry rot fungus</name>
    <dbReference type="NCBI Taxonomy" id="578457"/>
    <lineage>
        <taxon>Eukaryota</taxon>
        <taxon>Fungi</taxon>
        <taxon>Dikarya</taxon>
        <taxon>Basidiomycota</taxon>
        <taxon>Agaricomycotina</taxon>
        <taxon>Agaricomycetes</taxon>
        <taxon>Agaricomycetidae</taxon>
        <taxon>Boletales</taxon>
        <taxon>Coniophorineae</taxon>
        <taxon>Serpulaceae</taxon>
        <taxon>Serpula</taxon>
    </lineage>
</organism>
<dbReference type="AlphaFoldDB" id="F8NM61"/>
<protein>
    <recommendedName>
        <fullName evidence="1">Importin-7/11-like TPR repeats domain-containing protein</fullName>
    </recommendedName>
</protein>
<dbReference type="PANTHER" id="PTHR10997">
    <property type="entry name" value="IMPORTIN-7, 8, 11"/>
    <property type="match status" value="1"/>
</dbReference>
<dbReference type="InterPro" id="IPR011989">
    <property type="entry name" value="ARM-like"/>
</dbReference>
<dbReference type="Gene3D" id="1.25.10.10">
    <property type="entry name" value="Leucine-rich Repeat Variant"/>
    <property type="match status" value="1"/>
</dbReference>
<dbReference type="GO" id="GO:0005829">
    <property type="term" value="C:cytosol"/>
    <property type="evidence" value="ECO:0007669"/>
    <property type="project" value="TreeGrafter"/>
</dbReference>
<sequence length="999" mass="113199">MQRTDMETEGVSKEELYDVISGASSQNPAQVQASSKRLKELLDRFGTYDLLHEIAAEKSVPLHFKNAALDHWRSRKLLSEEHRIRIRVRCFTFLDEPDDTIAECNEVIVSGIARKDFPKSWSSLLTDIMQIVNTNLQLRYATTNVEPLPTLVLRRCFQLLNTLIKGLWNARLLQGVQVMGNLVNYLHGILYEYYSKISSTFSSLTPSALDEQRTVDDLILGHLVYKCLFRMATWIWHRNDMPGKNEFLSLQPWFLQMFQGSVMQLQALTELRINLLMTIRSSSTSPGPTASKAIDQLTRHLVTPKFVELPMCDDLVLYYWSKVVQATDAPSEFIEDSNNAIFPLRFLVQAMVLFKENLAQWTPQRKKKTTNENTLSQQFVEDAVRLLVSRFIPLKPSDLEGWMADPEEWVNIEDKENEQWEFELRPCGERVLMTLCSQYKDYVIPLLQTTFSQTISQPAVDLPSVIQKEALYCAIGRCAPHLQEVIPFQQWLQQNLITEARETNSNFPIVKRRIAWLIGKWIGDMCSPANDPNIWEVLVHLLRDRGPGSDAVTISFDIDVFAPFLPAAVTELVQIIGEADTLESKRRIVRSLNAIIERAGIRIIPLSQMIAQSIPPLWTSFETDWLFKASLLDTVTKLIESTREQSGSLSPLFVPLIREGLSPGSVVHIDEDTLILWETALRNATTIHNSNGQPALIDLFPLATSLLAENLDLLGRIIWIVESYLFLDATFILQNSPLDLFNAYVSALTGKAISTNLKEIYASLNFLMQLAPPSLWGAPMHVSGLFAQVLVTINDPESNTAIRTECIHLIARIALTDRQIFLQLASAAAESQKTTASKVYEGILDEWWARFDNMSEPRFRKLTTLGISSFVSTGCPEALARLPTEIFNIFLDVFGEMKETLMFAQERGSSPMSSPLSLHWDQDEVPASYWHGSEGTPEFERRKLLHDNDPVRTVQLTSFVSARLQEAEVACGGSHVFKSQYLDKADPLVLEQIQEELAA</sequence>
<dbReference type="EMBL" id="GL945431">
    <property type="protein sequence ID" value="EGO27849.1"/>
    <property type="molecule type" value="Genomic_DNA"/>
</dbReference>